<accession>A0A2W6A6L3</accession>
<sequence>MPAAAIDHSGTGPRPAPHTALATAGLLAVVVAASFGLRVADLGSWLWIDEGTTIGVASHRLSDIPRLLARDGSPPLYYILLHGWMALFGTSEQATHSLS</sequence>
<reference evidence="2 3" key="1">
    <citation type="journal article" date="2017" name="Nature">
        <title>Atmospheric trace gases support primary production in Antarctic desert surface soil.</title>
        <authorList>
            <person name="Ji M."/>
            <person name="Greening C."/>
            <person name="Vanwonterghem I."/>
            <person name="Carere C.R."/>
            <person name="Bay S.K."/>
            <person name="Steen J.A."/>
            <person name="Montgomery K."/>
            <person name="Lines T."/>
            <person name="Beardall J."/>
            <person name="van Dorst J."/>
            <person name="Snape I."/>
            <person name="Stott M.B."/>
            <person name="Hugenholtz P."/>
            <person name="Ferrari B.C."/>
        </authorList>
    </citation>
    <scope>NUCLEOTIDE SEQUENCE [LARGE SCALE GENOMIC DNA]</scope>
    <source>
        <strain evidence="2">RRmetagenome_bin12</strain>
    </source>
</reference>
<gene>
    <name evidence="2" type="ORF">DLM65_11370</name>
</gene>
<keyword evidence="1" id="KW-1133">Transmembrane helix</keyword>
<keyword evidence="1" id="KW-0472">Membrane</keyword>
<dbReference type="AlphaFoldDB" id="A0A2W6A6L3"/>
<protein>
    <recommendedName>
        <fullName evidence="4">Glycosyltransferase RgtA/B/C/D-like domain-containing protein</fullName>
    </recommendedName>
</protein>
<evidence type="ECO:0000313" key="3">
    <source>
        <dbReference type="Proteomes" id="UP000248724"/>
    </source>
</evidence>
<organism evidence="2 3">
    <name type="scientific">Candidatus Aeolococcus gillhamiae</name>
    <dbReference type="NCBI Taxonomy" id="3127015"/>
    <lineage>
        <taxon>Bacteria</taxon>
        <taxon>Bacillati</taxon>
        <taxon>Candidatus Dormiibacterota</taxon>
        <taxon>Candidatus Dormibacteria</taxon>
        <taxon>Candidatus Aeolococcales</taxon>
        <taxon>Candidatus Aeolococcaceae</taxon>
        <taxon>Candidatus Aeolococcus</taxon>
    </lineage>
</organism>
<feature type="transmembrane region" description="Helical" evidence="1">
    <location>
        <begin position="20"/>
        <end position="40"/>
    </location>
</feature>
<feature type="non-terminal residue" evidence="2">
    <location>
        <position position="99"/>
    </location>
</feature>
<proteinExistence type="predicted"/>
<keyword evidence="1" id="KW-0812">Transmembrane</keyword>
<evidence type="ECO:0000313" key="2">
    <source>
        <dbReference type="EMBL" id="PZR79154.1"/>
    </source>
</evidence>
<comment type="caution">
    <text evidence="2">The sequence shown here is derived from an EMBL/GenBank/DDBJ whole genome shotgun (WGS) entry which is preliminary data.</text>
</comment>
<evidence type="ECO:0008006" key="4">
    <source>
        <dbReference type="Google" id="ProtNLM"/>
    </source>
</evidence>
<evidence type="ECO:0000256" key="1">
    <source>
        <dbReference type="SAM" id="Phobius"/>
    </source>
</evidence>
<dbReference type="EMBL" id="QHBU01000220">
    <property type="protein sequence ID" value="PZR79154.1"/>
    <property type="molecule type" value="Genomic_DNA"/>
</dbReference>
<name>A0A2W6A6L3_9BACT</name>
<dbReference type="Proteomes" id="UP000248724">
    <property type="component" value="Unassembled WGS sequence"/>
</dbReference>